<feature type="non-terminal residue" evidence="2">
    <location>
        <position position="150"/>
    </location>
</feature>
<dbReference type="OrthoDB" id="3066542at2759"/>
<keyword evidence="3" id="KW-1185">Reference proteome</keyword>
<evidence type="ECO:0000256" key="1">
    <source>
        <dbReference type="SAM" id="MobiDB-lite"/>
    </source>
</evidence>
<evidence type="ECO:0000313" key="3">
    <source>
        <dbReference type="Proteomes" id="UP000799118"/>
    </source>
</evidence>
<dbReference type="AlphaFoldDB" id="A0A6A4GB42"/>
<gene>
    <name evidence="2" type="ORF">BT96DRAFT_1050734</name>
</gene>
<feature type="compositionally biased region" description="Basic and acidic residues" evidence="1">
    <location>
        <begin position="7"/>
        <end position="21"/>
    </location>
</feature>
<organism evidence="2 3">
    <name type="scientific">Gymnopus androsaceus JB14</name>
    <dbReference type="NCBI Taxonomy" id="1447944"/>
    <lineage>
        <taxon>Eukaryota</taxon>
        <taxon>Fungi</taxon>
        <taxon>Dikarya</taxon>
        <taxon>Basidiomycota</taxon>
        <taxon>Agaricomycotina</taxon>
        <taxon>Agaricomycetes</taxon>
        <taxon>Agaricomycetidae</taxon>
        <taxon>Agaricales</taxon>
        <taxon>Marasmiineae</taxon>
        <taxon>Omphalotaceae</taxon>
        <taxon>Gymnopus</taxon>
    </lineage>
</organism>
<evidence type="ECO:0000313" key="2">
    <source>
        <dbReference type="EMBL" id="KAE9382618.1"/>
    </source>
</evidence>
<dbReference type="EMBL" id="ML771247">
    <property type="protein sequence ID" value="KAE9382618.1"/>
    <property type="molecule type" value="Genomic_DNA"/>
</dbReference>
<accession>A0A6A4GB42</accession>
<feature type="compositionally biased region" description="Low complexity" evidence="1">
    <location>
        <begin position="57"/>
        <end position="67"/>
    </location>
</feature>
<dbReference type="Proteomes" id="UP000799118">
    <property type="component" value="Unassembled WGS sequence"/>
</dbReference>
<feature type="compositionally biased region" description="Low complexity" evidence="1">
    <location>
        <begin position="76"/>
        <end position="94"/>
    </location>
</feature>
<reference evidence="2" key="1">
    <citation type="journal article" date="2019" name="Environ. Microbiol.">
        <title>Fungal ecological strategies reflected in gene transcription - a case study of two litter decomposers.</title>
        <authorList>
            <person name="Barbi F."/>
            <person name="Kohler A."/>
            <person name="Barry K."/>
            <person name="Baskaran P."/>
            <person name="Daum C."/>
            <person name="Fauchery L."/>
            <person name="Ihrmark K."/>
            <person name="Kuo A."/>
            <person name="LaButti K."/>
            <person name="Lipzen A."/>
            <person name="Morin E."/>
            <person name="Grigoriev I.V."/>
            <person name="Henrissat B."/>
            <person name="Lindahl B."/>
            <person name="Martin F."/>
        </authorList>
    </citation>
    <scope>NUCLEOTIDE SEQUENCE</scope>
    <source>
        <strain evidence="2">JB14</strain>
    </source>
</reference>
<name>A0A6A4GB42_9AGAR</name>
<sequence length="150" mass="16140">MPQAEPKVLKITDMSPKDVMHRGSTFRPPVPLPPRSGRLREPDDSAHFSVALPPPSNASSGSSQQLGSNGGDTDSDSLAQSHSSSASSMSSNSSRELLESMMYHPSNIINDYILEKCPKADVAITHDNDWCSILNEVRSKSCIGISAEND</sequence>
<proteinExistence type="predicted"/>
<protein>
    <submittedName>
        <fullName evidence="2">Uncharacterized protein</fullName>
    </submittedName>
</protein>
<feature type="region of interest" description="Disordered" evidence="1">
    <location>
        <begin position="1"/>
        <end position="98"/>
    </location>
</feature>